<protein>
    <submittedName>
        <fullName evidence="1">Uncharacterized protein</fullName>
    </submittedName>
</protein>
<keyword evidence="2" id="KW-1185">Reference proteome</keyword>
<comment type="caution">
    <text evidence="1">The sequence shown here is derived from an EMBL/GenBank/DDBJ whole genome shotgun (WGS) entry which is preliminary data.</text>
</comment>
<name>A0AAV4PAA7_CAEEX</name>
<evidence type="ECO:0000313" key="2">
    <source>
        <dbReference type="Proteomes" id="UP001054945"/>
    </source>
</evidence>
<dbReference type="AlphaFoldDB" id="A0AAV4PAA7"/>
<sequence>MPSSFRLLRSVAKPNCNLTLLFGLLILTRKQRLADFAFFGISSQGESKGFHSEKEIRRRCIAASWDPNRRG</sequence>
<accession>A0AAV4PAA7</accession>
<gene>
    <name evidence="1" type="ORF">CEXT_423701</name>
</gene>
<evidence type="ECO:0000313" key="1">
    <source>
        <dbReference type="EMBL" id="GIX93081.1"/>
    </source>
</evidence>
<proteinExistence type="predicted"/>
<dbReference type="EMBL" id="BPLR01004192">
    <property type="protein sequence ID" value="GIX93081.1"/>
    <property type="molecule type" value="Genomic_DNA"/>
</dbReference>
<organism evidence="1 2">
    <name type="scientific">Caerostris extrusa</name>
    <name type="common">Bark spider</name>
    <name type="synonym">Caerostris bankana</name>
    <dbReference type="NCBI Taxonomy" id="172846"/>
    <lineage>
        <taxon>Eukaryota</taxon>
        <taxon>Metazoa</taxon>
        <taxon>Ecdysozoa</taxon>
        <taxon>Arthropoda</taxon>
        <taxon>Chelicerata</taxon>
        <taxon>Arachnida</taxon>
        <taxon>Araneae</taxon>
        <taxon>Araneomorphae</taxon>
        <taxon>Entelegynae</taxon>
        <taxon>Araneoidea</taxon>
        <taxon>Araneidae</taxon>
        <taxon>Caerostris</taxon>
    </lineage>
</organism>
<dbReference type="Proteomes" id="UP001054945">
    <property type="component" value="Unassembled WGS sequence"/>
</dbReference>
<reference evidence="1 2" key="1">
    <citation type="submission" date="2021-06" db="EMBL/GenBank/DDBJ databases">
        <title>Caerostris extrusa draft genome.</title>
        <authorList>
            <person name="Kono N."/>
            <person name="Arakawa K."/>
        </authorList>
    </citation>
    <scope>NUCLEOTIDE SEQUENCE [LARGE SCALE GENOMIC DNA]</scope>
</reference>